<keyword evidence="2" id="KW-1185">Reference proteome</keyword>
<protein>
    <submittedName>
        <fullName evidence="1">Uncharacterized protein</fullName>
    </submittedName>
</protein>
<evidence type="ECO:0000313" key="2">
    <source>
        <dbReference type="Proteomes" id="UP001152622"/>
    </source>
</evidence>
<accession>A0A9Q1GCX5</accession>
<gene>
    <name evidence="1" type="ORF">SKAU_G00019670</name>
</gene>
<proteinExistence type="predicted"/>
<dbReference type="EMBL" id="JAINUF010000001">
    <property type="protein sequence ID" value="KAJ8381189.1"/>
    <property type="molecule type" value="Genomic_DNA"/>
</dbReference>
<comment type="caution">
    <text evidence="1">The sequence shown here is derived from an EMBL/GenBank/DDBJ whole genome shotgun (WGS) entry which is preliminary data.</text>
</comment>
<dbReference type="AlphaFoldDB" id="A0A9Q1GCX5"/>
<reference evidence="1" key="1">
    <citation type="journal article" date="2023" name="Science">
        <title>Genome structures resolve the early diversification of teleost fishes.</title>
        <authorList>
            <person name="Parey E."/>
            <person name="Louis A."/>
            <person name="Montfort J."/>
            <person name="Bouchez O."/>
            <person name="Roques C."/>
            <person name="Iampietro C."/>
            <person name="Lluch J."/>
            <person name="Castinel A."/>
            <person name="Donnadieu C."/>
            <person name="Desvignes T."/>
            <person name="Floi Bucao C."/>
            <person name="Jouanno E."/>
            <person name="Wen M."/>
            <person name="Mejri S."/>
            <person name="Dirks R."/>
            <person name="Jansen H."/>
            <person name="Henkel C."/>
            <person name="Chen W.J."/>
            <person name="Zahm M."/>
            <person name="Cabau C."/>
            <person name="Klopp C."/>
            <person name="Thompson A.W."/>
            <person name="Robinson-Rechavi M."/>
            <person name="Braasch I."/>
            <person name="Lecointre G."/>
            <person name="Bobe J."/>
            <person name="Postlethwait J.H."/>
            <person name="Berthelot C."/>
            <person name="Roest Crollius H."/>
            <person name="Guiguen Y."/>
        </authorList>
    </citation>
    <scope>NUCLEOTIDE SEQUENCE</scope>
    <source>
        <strain evidence="1">WJC10195</strain>
    </source>
</reference>
<evidence type="ECO:0000313" key="1">
    <source>
        <dbReference type="EMBL" id="KAJ8381189.1"/>
    </source>
</evidence>
<name>A0A9Q1GCX5_SYNKA</name>
<sequence length="110" mass="12089">MRLMCNLVPSKLYPSTRFCPRRNPGGVELQQLHKSGLVQLVLDYSRMAADQATDPSIQTLKSADTGLHLEAVAFGDSGATLLRRPFALLLFSPPLLPELLRPGHPPSMPR</sequence>
<dbReference type="Proteomes" id="UP001152622">
    <property type="component" value="Chromosome 1"/>
</dbReference>
<organism evidence="1 2">
    <name type="scientific">Synaphobranchus kaupii</name>
    <name type="common">Kaup's arrowtooth eel</name>
    <dbReference type="NCBI Taxonomy" id="118154"/>
    <lineage>
        <taxon>Eukaryota</taxon>
        <taxon>Metazoa</taxon>
        <taxon>Chordata</taxon>
        <taxon>Craniata</taxon>
        <taxon>Vertebrata</taxon>
        <taxon>Euteleostomi</taxon>
        <taxon>Actinopterygii</taxon>
        <taxon>Neopterygii</taxon>
        <taxon>Teleostei</taxon>
        <taxon>Anguilliformes</taxon>
        <taxon>Synaphobranchidae</taxon>
        <taxon>Synaphobranchus</taxon>
    </lineage>
</organism>